<evidence type="ECO:0000256" key="1">
    <source>
        <dbReference type="SAM" id="MobiDB-lite"/>
    </source>
</evidence>
<keyword evidence="2" id="KW-1133">Transmembrane helix</keyword>
<feature type="compositionally biased region" description="Low complexity" evidence="1">
    <location>
        <begin position="37"/>
        <end position="56"/>
    </location>
</feature>
<evidence type="ECO:0000256" key="2">
    <source>
        <dbReference type="SAM" id="Phobius"/>
    </source>
</evidence>
<dbReference type="RefSeq" id="WP_007484011.1">
    <property type="nucleotide sequence ID" value="NZ_CABJFV010000002.1"/>
</dbReference>
<comment type="caution">
    <text evidence="3">The sequence shown here is derived from an EMBL/GenBank/DDBJ whole genome shotgun (WGS) entry which is preliminary data.</text>
</comment>
<proteinExistence type="predicted"/>
<organism evidence="3 4">
    <name type="scientific">Bacteroides nordii</name>
    <dbReference type="NCBI Taxonomy" id="291645"/>
    <lineage>
        <taxon>Bacteria</taxon>
        <taxon>Pseudomonadati</taxon>
        <taxon>Bacteroidota</taxon>
        <taxon>Bacteroidia</taxon>
        <taxon>Bacteroidales</taxon>
        <taxon>Bacteroidaceae</taxon>
        <taxon>Bacteroides</taxon>
    </lineage>
</organism>
<dbReference type="Proteomes" id="UP000284379">
    <property type="component" value="Unassembled WGS sequence"/>
</dbReference>
<protein>
    <submittedName>
        <fullName evidence="3">DUF4834 family protein</fullName>
    </submittedName>
</protein>
<name>A0A413VVK1_9BACE</name>
<evidence type="ECO:0000313" key="4">
    <source>
        <dbReference type="Proteomes" id="UP000284379"/>
    </source>
</evidence>
<evidence type="ECO:0000313" key="3">
    <source>
        <dbReference type="EMBL" id="RHB37539.1"/>
    </source>
</evidence>
<feature type="transmembrane region" description="Helical" evidence="2">
    <location>
        <begin position="6"/>
        <end position="31"/>
    </location>
</feature>
<sequence length="94" mass="11005">MFNLLGFFFILIIAILVIGVSIVGSILRALFGFGRRSTSNTRTYTTTNERQQQQNSPRREQEEESVTEDDFQPRRHKKIFAKDEGEYVDFEEIK</sequence>
<dbReference type="Pfam" id="PF16118">
    <property type="entry name" value="DUF4834"/>
    <property type="match status" value="1"/>
</dbReference>
<accession>A0A413VVK1</accession>
<dbReference type="AlphaFoldDB" id="A0A413VVK1"/>
<feature type="region of interest" description="Disordered" evidence="1">
    <location>
        <begin position="37"/>
        <end position="76"/>
    </location>
</feature>
<gene>
    <name evidence="3" type="ORF">DW888_02890</name>
</gene>
<dbReference type="InterPro" id="IPR032272">
    <property type="entry name" value="DUF4834"/>
</dbReference>
<reference evidence="3 4" key="1">
    <citation type="submission" date="2018-08" db="EMBL/GenBank/DDBJ databases">
        <title>A genome reference for cultivated species of the human gut microbiota.</title>
        <authorList>
            <person name="Zou Y."/>
            <person name="Xue W."/>
            <person name="Luo G."/>
        </authorList>
    </citation>
    <scope>NUCLEOTIDE SEQUENCE [LARGE SCALE GENOMIC DNA]</scope>
    <source>
        <strain evidence="3 4">AM40-30BH</strain>
    </source>
</reference>
<keyword evidence="2" id="KW-0472">Membrane</keyword>
<dbReference type="EMBL" id="QSGO01000002">
    <property type="protein sequence ID" value="RHB37539.1"/>
    <property type="molecule type" value="Genomic_DNA"/>
</dbReference>
<keyword evidence="2" id="KW-0812">Transmembrane</keyword>